<dbReference type="InterPro" id="IPR038718">
    <property type="entry name" value="SNF2-like_sf"/>
</dbReference>
<dbReference type="PROSITE" id="PS51192">
    <property type="entry name" value="HELICASE_ATP_BIND_1"/>
    <property type="match status" value="1"/>
</dbReference>
<name>A0A179VBX2_9MYCO</name>
<dbReference type="CDD" id="cd18793">
    <property type="entry name" value="SF2_C_SNF"/>
    <property type="match status" value="1"/>
</dbReference>
<dbReference type="GO" id="GO:0004386">
    <property type="term" value="F:helicase activity"/>
    <property type="evidence" value="ECO:0007669"/>
    <property type="project" value="UniProtKB-KW"/>
</dbReference>
<evidence type="ECO:0000256" key="1">
    <source>
        <dbReference type="ARBA" id="ARBA00022801"/>
    </source>
</evidence>
<proteinExistence type="predicted"/>
<keyword evidence="3" id="KW-0547">Nucleotide-binding</keyword>
<dbReference type="SUPFAM" id="SSF52540">
    <property type="entry name" value="P-loop containing nucleoside triphosphate hydrolases"/>
    <property type="match status" value="2"/>
</dbReference>
<dbReference type="GO" id="GO:0006281">
    <property type="term" value="P:DNA repair"/>
    <property type="evidence" value="ECO:0007669"/>
    <property type="project" value="TreeGrafter"/>
</dbReference>
<dbReference type="PANTHER" id="PTHR45766:SF6">
    <property type="entry name" value="SWI_SNF-RELATED MATRIX-ASSOCIATED ACTIN-DEPENDENT REGULATOR OF CHROMATIN SUBFAMILY A-LIKE PROTEIN 1"/>
    <property type="match status" value="1"/>
</dbReference>
<dbReference type="RefSeq" id="WP_064628962.1">
    <property type="nucleotide sequence ID" value="NZ_LQYE01000007.1"/>
</dbReference>
<protein>
    <submittedName>
        <fullName evidence="3">Helicase SNF2</fullName>
    </submittedName>
</protein>
<dbReference type="Proteomes" id="UP000186919">
    <property type="component" value="Unassembled WGS sequence"/>
</dbReference>
<dbReference type="GO" id="GO:0031297">
    <property type="term" value="P:replication fork processing"/>
    <property type="evidence" value="ECO:0007669"/>
    <property type="project" value="TreeGrafter"/>
</dbReference>
<reference evidence="3 4" key="1">
    <citation type="submission" date="2016-01" db="EMBL/GenBank/DDBJ databases">
        <title>Mycobacterium immunogenum strain CD11_6 genome sequencing and assembly.</title>
        <authorList>
            <person name="Kaur G."/>
            <person name="Nair G.R."/>
            <person name="Mayilraj S."/>
        </authorList>
    </citation>
    <scope>NUCLEOTIDE SEQUENCE [LARGE SCALE GENOMIC DNA]</scope>
    <source>
        <strain evidence="3 4">CD11-6</strain>
    </source>
</reference>
<dbReference type="InterPro" id="IPR000330">
    <property type="entry name" value="SNF2_N"/>
</dbReference>
<dbReference type="InterPro" id="IPR001650">
    <property type="entry name" value="Helicase_C-like"/>
</dbReference>
<sequence length="575" mass="64691">MTARVVGRYQWHPHGVWEIEAEPDIMIRLKRVFPRVAPTRTGSITLRGTTETARDLEWVVDRWPMRANAQDRKRLRQMASEHRRTESAVQQLVAGKHQLPTDATWVQPTVPMRDYQRLARDLVWAAGGVLIADELGLGKTFMGLGILENPAARPALAVTLTGVMPKQWRAELAKFYPELTSIQIREGDYHALLVNGRIADLIVMNYAKLDKWQEKLKGVVRTVIFDEVQELRRDESKKYIAAANITSACTYAAGLSGTPIYNYGGEIYNIVDVLKPGSLGSREEFAREWCNTSGLDTKTRVTDPDALRTHLTSQGMFIRRTREDVGIQLPPITTVEQYVPSDTEVLAKIEGNAIELARMILSQSTNPREKWQAAGRLDWMMRQSTGIAKAPFVANFARLLLESEQRIILLGWHHAVFDIWIERLAFFNPHMYTGRETPREKQRTIDAFMDGSCRVLIMSVRSGAGLDGLQEVASTLVFGELDWSPGPHKQAIGRLGRPGQKNPVMAYFCTTDAGSDPILIETLDIKALQAHGLIEAADTTAPVLETRDEQMHRIKKLAADLIERVETRHTARSIA</sequence>
<feature type="domain" description="Helicase ATP-binding" evidence="2">
    <location>
        <begin position="120"/>
        <end position="277"/>
    </location>
</feature>
<keyword evidence="3" id="KW-0067">ATP-binding</keyword>
<dbReference type="InterPro" id="IPR027417">
    <property type="entry name" value="P-loop_NTPase"/>
</dbReference>
<evidence type="ECO:0000313" key="4">
    <source>
        <dbReference type="Proteomes" id="UP000186919"/>
    </source>
</evidence>
<dbReference type="InterPro" id="IPR049730">
    <property type="entry name" value="SNF2/RAD54-like_C"/>
</dbReference>
<evidence type="ECO:0000259" key="2">
    <source>
        <dbReference type="PROSITE" id="PS51192"/>
    </source>
</evidence>
<dbReference type="Pfam" id="PF00271">
    <property type="entry name" value="Helicase_C"/>
    <property type="match status" value="1"/>
</dbReference>
<dbReference type="SMART" id="SM00487">
    <property type="entry name" value="DEXDc"/>
    <property type="match status" value="1"/>
</dbReference>
<comment type="caution">
    <text evidence="3">The sequence shown here is derived from an EMBL/GenBank/DDBJ whole genome shotgun (WGS) entry which is preliminary data.</text>
</comment>
<keyword evidence="3" id="KW-0347">Helicase</keyword>
<gene>
    <name evidence="3" type="ORF">AWB85_21795</name>
</gene>
<dbReference type="GO" id="GO:0005524">
    <property type="term" value="F:ATP binding"/>
    <property type="evidence" value="ECO:0007669"/>
    <property type="project" value="InterPro"/>
</dbReference>
<dbReference type="Gene3D" id="3.40.50.300">
    <property type="entry name" value="P-loop containing nucleotide triphosphate hydrolases"/>
    <property type="match status" value="1"/>
</dbReference>
<evidence type="ECO:0000313" key="3">
    <source>
        <dbReference type="EMBL" id="OAT69398.1"/>
    </source>
</evidence>
<dbReference type="PANTHER" id="PTHR45766">
    <property type="entry name" value="DNA ANNEALING HELICASE AND ENDONUCLEASE ZRANB3 FAMILY MEMBER"/>
    <property type="match status" value="1"/>
</dbReference>
<dbReference type="AlphaFoldDB" id="A0A179VBX2"/>
<dbReference type="GO" id="GO:0016787">
    <property type="term" value="F:hydrolase activity"/>
    <property type="evidence" value="ECO:0007669"/>
    <property type="project" value="UniProtKB-KW"/>
</dbReference>
<dbReference type="InterPro" id="IPR014001">
    <property type="entry name" value="Helicase_ATP-bd"/>
</dbReference>
<accession>A0A179VBX2</accession>
<dbReference type="Pfam" id="PF00176">
    <property type="entry name" value="SNF2-rel_dom"/>
    <property type="match status" value="1"/>
</dbReference>
<organism evidence="3 4">
    <name type="scientific">Mycobacteroides immunogenum</name>
    <dbReference type="NCBI Taxonomy" id="83262"/>
    <lineage>
        <taxon>Bacteria</taxon>
        <taxon>Bacillati</taxon>
        <taxon>Actinomycetota</taxon>
        <taxon>Actinomycetes</taxon>
        <taxon>Mycobacteriales</taxon>
        <taxon>Mycobacteriaceae</taxon>
        <taxon>Mycobacteroides</taxon>
    </lineage>
</organism>
<dbReference type="Gene3D" id="3.40.50.10810">
    <property type="entry name" value="Tandem AAA-ATPase domain"/>
    <property type="match status" value="1"/>
</dbReference>
<keyword evidence="1" id="KW-0378">Hydrolase</keyword>
<dbReference type="EMBL" id="LQYE01000007">
    <property type="protein sequence ID" value="OAT69398.1"/>
    <property type="molecule type" value="Genomic_DNA"/>
</dbReference>